<proteinExistence type="predicted"/>
<dbReference type="InterPro" id="IPR001878">
    <property type="entry name" value="Znf_CCHC"/>
</dbReference>
<feature type="compositionally biased region" description="Polar residues" evidence="2">
    <location>
        <begin position="181"/>
        <end position="194"/>
    </location>
</feature>
<dbReference type="PROSITE" id="PS50158">
    <property type="entry name" value="ZF_CCHC"/>
    <property type="match status" value="1"/>
</dbReference>
<dbReference type="InterPro" id="IPR012337">
    <property type="entry name" value="RNaseH-like_sf"/>
</dbReference>
<evidence type="ECO:0000313" key="5">
    <source>
        <dbReference type="Proteomes" id="UP000887568"/>
    </source>
</evidence>
<dbReference type="CDD" id="cd01644">
    <property type="entry name" value="RT_pepA17"/>
    <property type="match status" value="1"/>
</dbReference>
<dbReference type="Proteomes" id="UP000887568">
    <property type="component" value="Unplaced"/>
</dbReference>
<keyword evidence="1" id="KW-0863">Zinc-finger</keyword>
<dbReference type="PANTHER" id="PTHR47331:SF5">
    <property type="entry name" value="RIBONUCLEASE H"/>
    <property type="match status" value="1"/>
</dbReference>
<dbReference type="OrthoDB" id="5986532at2759"/>
<dbReference type="GeneID" id="119733736"/>
<dbReference type="Pfam" id="PF17921">
    <property type="entry name" value="Integrase_H2C2"/>
    <property type="match status" value="1"/>
</dbReference>
<dbReference type="GO" id="GO:0006259">
    <property type="term" value="P:DNA metabolic process"/>
    <property type="evidence" value="ECO:0007669"/>
    <property type="project" value="UniProtKB-ARBA"/>
</dbReference>
<protein>
    <recommendedName>
        <fullName evidence="3">CCHC-type domain-containing protein</fullName>
    </recommendedName>
</protein>
<dbReference type="RefSeq" id="XP_038063042.1">
    <property type="nucleotide sequence ID" value="XM_038207114.1"/>
</dbReference>
<dbReference type="GO" id="GO:0008270">
    <property type="term" value="F:zinc ion binding"/>
    <property type="evidence" value="ECO:0007669"/>
    <property type="project" value="UniProtKB-KW"/>
</dbReference>
<evidence type="ECO:0000256" key="1">
    <source>
        <dbReference type="PROSITE-ProRule" id="PRU00047"/>
    </source>
</evidence>
<dbReference type="GO" id="GO:0003676">
    <property type="term" value="F:nucleic acid binding"/>
    <property type="evidence" value="ECO:0007669"/>
    <property type="project" value="InterPro"/>
</dbReference>
<accession>A0A914AH45</accession>
<feature type="domain" description="CCHC-type" evidence="3">
    <location>
        <begin position="484"/>
        <end position="499"/>
    </location>
</feature>
<dbReference type="InterPro" id="IPR043128">
    <property type="entry name" value="Rev_trsase/Diguanyl_cyclase"/>
</dbReference>
<dbReference type="SUPFAM" id="SSF56672">
    <property type="entry name" value="DNA/RNA polymerases"/>
    <property type="match status" value="1"/>
</dbReference>
<dbReference type="PANTHER" id="PTHR47331">
    <property type="entry name" value="PHD-TYPE DOMAIN-CONTAINING PROTEIN"/>
    <property type="match status" value="1"/>
</dbReference>
<dbReference type="InterPro" id="IPR043502">
    <property type="entry name" value="DNA/RNA_pol_sf"/>
</dbReference>
<dbReference type="Pfam" id="PF05380">
    <property type="entry name" value="Peptidase_A17"/>
    <property type="match status" value="1"/>
</dbReference>
<keyword evidence="1" id="KW-0862">Zinc</keyword>
<organism evidence="4 5">
    <name type="scientific">Patiria miniata</name>
    <name type="common">Bat star</name>
    <name type="synonym">Asterina miniata</name>
    <dbReference type="NCBI Taxonomy" id="46514"/>
    <lineage>
        <taxon>Eukaryota</taxon>
        <taxon>Metazoa</taxon>
        <taxon>Echinodermata</taxon>
        <taxon>Eleutherozoa</taxon>
        <taxon>Asterozoa</taxon>
        <taxon>Asteroidea</taxon>
        <taxon>Valvatacea</taxon>
        <taxon>Valvatida</taxon>
        <taxon>Asterinidae</taxon>
        <taxon>Patiria</taxon>
    </lineage>
</organism>
<dbReference type="Pfam" id="PF03564">
    <property type="entry name" value="DUF1759"/>
    <property type="match status" value="1"/>
</dbReference>
<dbReference type="EnsemblMetazoa" id="XM_038207114.1">
    <property type="protein sequence ID" value="XP_038063042.1"/>
    <property type="gene ID" value="LOC119733736"/>
</dbReference>
<feature type="region of interest" description="Disordered" evidence="2">
    <location>
        <begin position="413"/>
        <end position="443"/>
    </location>
</feature>
<dbReference type="SUPFAM" id="SSF53098">
    <property type="entry name" value="Ribonuclease H-like"/>
    <property type="match status" value="1"/>
</dbReference>
<dbReference type="InterPro" id="IPR036397">
    <property type="entry name" value="RNaseH_sf"/>
</dbReference>
<evidence type="ECO:0000259" key="3">
    <source>
        <dbReference type="PROSITE" id="PS50158"/>
    </source>
</evidence>
<reference evidence="4" key="1">
    <citation type="submission" date="2022-11" db="UniProtKB">
        <authorList>
            <consortium name="EnsemblMetazoa"/>
        </authorList>
    </citation>
    <scope>IDENTIFICATION</scope>
</reference>
<dbReference type="Gene3D" id="3.30.70.270">
    <property type="match status" value="1"/>
</dbReference>
<dbReference type="Gene3D" id="3.30.420.10">
    <property type="entry name" value="Ribonuclease H-like superfamily/Ribonuclease H"/>
    <property type="match status" value="1"/>
</dbReference>
<dbReference type="InterPro" id="IPR008042">
    <property type="entry name" value="Retrotrans_Pao"/>
</dbReference>
<sequence>MTEETARESKQTEKGIQWHADVKRKEFRSSLTSWRRNANKLRTLLCDEEETSNVKLQRDASQQAMDKAIEIQETLAKFLSTSNLPDDSTEQLENAEIEHAALMRLTHERILALRGDIASSAASLKSSSAGSKCQQWVNLPAHGEEPPVENDFAETANQEMDSPNPTPENESSPSPPNTDPLTTPTENGQFTSPTCDMKSPTDDAIKTLTGSLLEQLKMNRLPPPEPIVFSGDPMQYITWKQGYDILIEHRGVHVPPAERFFYLKKYLKGEALDLVRGFSLVNDESAYKEAKRALDKRYGDPFIVSNAFRDKLDSWPTVAPKDAFGLRRLSDFLRQCKTAMEKNGNLNHLNDERENRKILAKLPDWLIGRWGRTVANWKEKNGSYPPFQTFASFVEKEANIACDPVTSVHSLREERYDRKRSHAGARSFSTSVSTDRPPKQQPEYKARPQTCVLCKKLHNLDNCEVFAAKTLQDRKVYIKERGLCFGCLRPGHRSKDCRRRSVCAVCMKRHPTLLHGDRYQTDQPTVNLEKPENHTSLSSHTTSVCHLNSNKDIAKSTMVVPVWLSHRSAPDERMVYALLDTQSDTSFILESTKTAMGLKGVKVNLFLSTMTSKDERIPSERIEGLAVRAHNSDKKIPLPATYSRNIMPANRSHIPNPDMASSHAHLSRLQEHLLPVQPCEIGLLIGYDCTKALAPREVIPPIDDGPYGLKTDLGWSIVGVMKPDEYESCVDDKIGFSHRLTACELPADLTHNCETTKSQVVFTQGITAKEEISPLQVTRLLEADFCEARDDNSSFSQNDVRFLSIMKETIHLTEDGHYETALPFKNGEPNLPNNKFMASKRLGHLRSKFERDREYQQKYSKLMDALIADGYAEPVPNIVHRDSPAWYIPHHGVQQPNKLRVVFDCSAQYKDESLNSHLLTGPDLTNKLVGVLCRFRQENIAFMCDVKEMFHQFRVIDNHRDYLRFLWWPKGNYHQPPGEFRMKVHLFGAGSSPGCSNFALKQLARDHVSEFGREVTDFILHDFYVDDGLRSVKSEKEAIDMISGTRQLCKKGGLHLHKFVSNSREVLNSVPAEDRAKGIREVNLLHDDLPIERALGVQWCIESDSFNFRITLQDKPLTRRGILSTVMSVYDPLGLLAPVVLVGKEILQELCRESAGWDDPLTEALRVRWERWRNDMGNLQSLSIKRCYKPADFGEVQTAQLHHFSDASTCGYGQCSYLRLTNSEGRVHCTLVMGKSRVAPLKPVTIPRLELTAAVVSVRVSSFLKKELNLNYEEFFWTDSSVVLGYIGNDSKRFHVFVANRIRLIRDVSSPSQWRHVDTKDNPADAASRGLTVRQLIETPLWLAGPEMLWREKIPRCDDQSSFKVRQDDPEVKKSQALATSTNHPVFELDRLNRFSNWYHAKRAVANCLRFISRLKRRCVVKHRPPVVNAAPVPPVEKTVTVEDLHQAELLILKQLQKESFADEISILESLRNDGETERQTRRRVKNASHLQRLDPFLDKEGMLRVGGRIRRSDESFETKHPAILPQRHHLTELVISHYHQQTAHQGRGMTLNLLRASGFWVIGGNGAVSRIIRGCITCHRLRSSAQTQKMADLPHDRITPAPPFTYCGMDCFGPFLIKEGRKEMKRYGLLFTCMASRAVHIEILGSLSTDAFINGLRRFLALRGPVRQLRSDRGTNFIGAENEFEKAWAKVDHQKVREFLLRDGCDYVQFNFNFPSASHMGGAWERLIRSTRSILQTLMHQSGLQLDDESLRTFLKLPARGLVFDKAMEEGATSHQ</sequence>
<keyword evidence="1" id="KW-0479">Metal-binding</keyword>
<dbReference type="Gene3D" id="3.10.10.10">
    <property type="entry name" value="HIV Type 1 Reverse Transcriptase, subunit A, domain 1"/>
    <property type="match status" value="1"/>
</dbReference>
<dbReference type="InterPro" id="IPR041588">
    <property type="entry name" value="Integrase_H2C2"/>
</dbReference>
<evidence type="ECO:0000256" key="2">
    <source>
        <dbReference type="SAM" id="MobiDB-lite"/>
    </source>
</evidence>
<name>A0A914AH45_PATMI</name>
<feature type="region of interest" description="Disordered" evidence="2">
    <location>
        <begin position="156"/>
        <end position="203"/>
    </location>
</feature>
<dbReference type="OMA" id="EWESSIC"/>
<keyword evidence="5" id="KW-1185">Reference proteome</keyword>
<feature type="compositionally biased region" description="Low complexity" evidence="2">
    <location>
        <begin position="161"/>
        <end position="172"/>
    </location>
</feature>
<dbReference type="InterPro" id="IPR005312">
    <property type="entry name" value="DUF1759"/>
</dbReference>
<evidence type="ECO:0000313" key="4">
    <source>
        <dbReference type="EnsemblMetazoa" id="XP_038063042.1"/>
    </source>
</evidence>